<proteinExistence type="inferred from homology"/>
<evidence type="ECO:0000313" key="7">
    <source>
        <dbReference type="Proteomes" id="UP000261340"/>
    </source>
</evidence>
<evidence type="ECO:0008006" key="8">
    <source>
        <dbReference type="Google" id="ProtNLM"/>
    </source>
</evidence>
<dbReference type="InterPro" id="IPR043502">
    <property type="entry name" value="DNA/RNA_pol_sf"/>
</dbReference>
<dbReference type="Gene3D" id="3.30.500.10">
    <property type="entry name" value="MHC class I-like antigen recognition-like"/>
    <property type="match status" value="1"/>
</dbReference>
<keyword evidence="1" id="KW-0325">Glycoprotein</keyword>
<evidence type="ECO:0000256" key="3">
    <source>
        <dbReference type="SAM" id="SignalP"/>
    </source>
</evidence>
<dbReference type="AlphaFoldDB" id="A0A3Q0TAI6"/>
<dbReference type="InterPro" id="IPR037055">
    <property type="entry name" value="MHC_I-like_Ag-recog_sf"/>
</dbReference>
<comment type="similarity">
    <text evidence="2">Belongs to the MHC class I family.</text>
</comment>
<dbReference type="Proteomes" id="UP000261340">
    <property type="component" value="Unplaced"/>
</dbReference>
<feature type="chain" id="PRO_5018564443" description="Ig-like domain-containing protein" evidence="3">
    <location>
        <begin position="17"/>
        <end position="601"/>
    </location>
</feature>
<dbReference type="InterPro" id="IPR007110">
    <property type="entry name" value="Ig-like_dom"/>
</dbReference>
<reference evidence="6" key="1">
    <citation type="submission" date="2025-08" db="UniProtKB">
        <authorList>
            <consortium name="Ensembl"/>
        </authorList>
    </citation>
    <scope>IDENTIFICATION</scope>
</reference>
<dbReference type="PANTHER" id="PTHR16675">
    <property type="entry name" value="MHC CLASS I-RELATED"/>
    <property type="match status" value="1"/>
</dbReference>
<dbReference type="InterPro" id="IPR013783">
    <property type="entry name" value="Ig-like_fold"/>
</dbReference>
<dbReference type="InterPro" id="IPR000477">
    <property type="entry name" value="RT_dom"/>
</dbReference>
<evidence type="ECO:0000259" key="4">
    <source>
        <dbReference type="PROSITE" id="PS50835"/>
    </source>
</evidence>
<evidence type="ECO:0000313" key="6">
    <source>
        <dbReference type="Ensembl" id="ENSACIP00000031185.1"/>
    </source>
</evidence>
<dbReference type="FunFam" id="2.60.40.10:FF:000943">
    <property type="entry name" value="Classical MHC class I molecule, alpha-chain"/>
    <property type="match status" value="1"/>
</dbReference>
<dbReference type="GO" id="GO:0005615">
    <property type="term" value="C:extracellular space"/>
    <property type="evidence" value="ECO:0007669"/>
    <property type="project" value="TreeGrafter"/>
</dbReference>
<evidence type="ECO:0000256" key="1">
    <source>
        <dbReference type="ARBA" id="ARBA00023180"/>
    </source>
</evidence>
<dbReference type="GeneTree" id="ENSGT01120000271828"/>
<name>A0A3Q0TAI6_AMPCI</name>
<dbReference type="InterPro" id="IPR011161">
    <property type="entry name" value="MHC_I-like_Ag-recog"/>
</dbReference>
<dbReference type="InterPro" id="IPR050208">
    <property type="entry name" value="MHC_class-I_related"/>
</dbReference>
<keyword evidence="7" id="KW-1185">Reference proteome</keyword>
<dbReference type="Gene3D" id="2.60.40.10">
    <property type="entry name" value="Immunoglobulins"/>
    <property type="match status" value="1"/>
</dbReference>
<dbReference type="Pfam" id="PF07654">
    <property type="entry name" value="C1-set"/>
    <property type="match status" value="1"/>
</dbReference>
<organism evidence="6 7">
    <name type="scientific">Amphilophus citrinellus</name>
    <name type="common">Midas cichlid</name>
    <name type="synonym">Cichlasoma citrinellum</name>
    <dbReference type="NCBI Taxonomy" id="61819"/>
    <lineage>
        <taxon>Eukaryota</taxon>
        <taxon>Metazoa</taxon>
        <taxon>Chordata</taxon>
        <taxon>Craniata</taxon>
        <taxon>Vertebrata</taxon>
        <taxon>Euteleostomi</taxon>
        <taxon>Actinopterygii</taxon>
        <taxon>Neopterygii</taxon>
        <taxon>Teleostei</taxon>
        <taxon>Neoteleostei</taxon>
        <taxon>Acanthomorphata</taxon>
        <taxon>Ovalentaria</taxon>
        <taxon>Cichlomorphae</taxon>
        <taxon>Cichliformes</taxon>
        <taxon>Cichlidae</taxon>
        <taxon>New World cichlids</taxon>
        <taxon>Cichlasomatinae</taxon>
        <taxon>Heroini</taxon>
        <taxon>Amphilophus</taxon>
    </lineage>
</organism>
<dbReference type="SUPFAM" id="SSF54452">
    <property type="entry name" value="MHC antigen-recognition domain"/>
    <property type="match status" value="1"/>
</dbReference>
<dbReference type="PRINTS" id="PR01638">
    <property type="entry name" value="MHCCLASSI"/>
</dbReference>
<dbReference type="SMART" id="SM00407">
    <property type="entry name" value="IGc1"/>
    <property type="match status" value="1"/>
</dbReference>
<feature type="domain" description="Reverse transcriptase" evidence="5">
    <location>
        <begin position="407"/>
        <end position="601"/>
    </location>
</feature>
<dbReference type="InterPro" id="IPR011162">
    <property type="entry name" value="MHC_I/II-like_Ag-recog"/>
</dbReference>
<sequence>MKTLMMLIVLCHTASAVSHSLTFFCTESPGAQGIPEFVSVGLVDEVQIVDCNNIRGLEVHKDWIKFFKDDPQHVEWYASQCLNNHHFFKANIESLRQRLNQTEGVHIMQRMCGCEWDDETGELNGFNQFGYDAEDFIALDLQTLTWIAPKPQALITKLSWDTEKARLEANKYILGHECPKYLKKYVQYGKNLLDCRLSPVLPSVSLLQKSPSSPISCHATGFYPHRAVMFWRKDGEEIHEGVDHGEILPNNDGTFQMSVDLKLSSVTPADWERYDCVFQLSDVSSDIITKLDKAVIRTNMGKTGSCRQCSTHTVHSAGGVLLTSTEAIVGRWKEYFEDLLNPTDTPSVVEAESGDELDDLPITGGEVTEVVKQLLGGRAPGVDEIRPEVLKALDVVGLSWLTRLCNITWRSGAVPLDWQTGVVVPIFKKADWRVCSNFRGITVLSFPGKVYARVLERRVHPLGEPRIQEEQCGFRLGRGTLDQLFILSRKFECAWEFAQPVYMCFVDLGKVFNRVPRGILWEVLREYGVSGPLLRAIQSLYNRSESLVCIASNKMDSFPVGVGLRQGCPWSPILFIIFMDRRSRRSQVGEDFSLLPLVLSV</sequence>
<dbReference type="GO" id="GO:0009897">
    <property type="term" value="C:external side of plasma membrane"/>
    <property type="evidence" value="ECO:0007669"/>
    <property type="project" value="TreeGrafter"/>
</dbReference>
<dbReference type="CDD" id="cd01650">
    <property type="entry name" value="RT_nLTR_like"/>
    <property type="match status" value="1"/>
</dbReference>
<dbReference type="FunFam" id="3.30.500.10:FF:000001">
    <property type="entry name" value="H-2 class I histocompatibility antigen, alpha chain"/>
    <property type="match status" value="1"/>
</dbReference>
<dbReference type="STRING" id="61819.ENSACIP00000031185"/>
<dbReference type="InterPro" id="IPR001039">
    <property type="entry name" value="MHC_I_a_a1/a2"/>
</dbReference>
<dbReference type="InterPro" id="IPR036179">
    <property type="entry name" value="Ig-like_dom_sf"/>
</dbReference>
<dbReference type="GO" id="GO:0006955">
    <property type="term" value="P:immune response"/>
    <property type="evidence" value="ECO:0007669"/>
    <property type="project" value="TreeGrafter"/>
</dbReference>
<reference evidence="6" key="2">
    <citation type="submission" date="2025-09" db="UniProtKB">
        <authorList>
            <consortium name="Ensembl"/>
        </authorList>
    </citation>
    <scope>IDENTIFICATION</scope>
</reference>
<dbReference type="Ensembl" id="ENSACIT00000032001.1">
    <property type="protein sequence ID" value="ENSACIP00000031185.1"/>
    <property type="gene ID" value="ENSACIG00000024026.1"/>
</dbReference>
<dbReference type="PROSITE" id="PS50835">
    <property type="entry name" value="IG_LIKE"/>
    <property type="match status" value="1"/>
</dbReference>
<feature type="signal peptide" evidence="3">
    <location>
        <begin position="1"/>
        <end position="16"/>
    </location>
</feature>
<feature type="domain" description="Ig-like" evidence="4">
    <location>
        <begin position="202"/>
        <end position="289"/>
    </location>
</feature>
<accession>A0A3Q0TAI6</accession>
<dbReference type="Pfam" id="PF00078">
    <property type="entry name" value="RVT_1"/>
    <property type="match status" value="1"/>
</dbReference>
<dbReference type="SUPFAM" id="SSF56672">
    <property type="entry name" value="DNA/RNA polymerases"/>
    <property type="match status" value="1"/>
</dbReference>
<dbReference type="PROSITE" id="PS50878">
    <property type="entry name" value="RT_POL"/>
    <property type="match status" value="1"/>
</dbReference>
<keyword evidence="3" id="KW-0732">Signal</keyword>
<protein>
    <recommendedName>
        <fullName evidence="8">Ig-like domain-containing protein</fullName>
    </recommendedName>
</protein>
<dbReference type="SUPFAM" id="SSF48726">
    <property type="entry name" value="Immunoglobulin"/>
    <property type="match status" value="1"/>
</dbReference>
<dbReference type="PANTHER" id="PTHR16675:SF237">
    <property type="entry name" value="MHC CLASS I ANTIGEN TRANSCRIPT VARIANT 1-RELATED"/>
    <property type="match status" value="1"/>
</dbReference>
<evidence type="ECO:0000259" key="5">
    <source>
        <dbReference type="PROSITE" id="PS50878"/>
    </source>
</evidence>
<dbReference type="InterPro" id="IPR003597">
    <property type="entry name" value="Ig_C1-set"/>
</dbReference>
<dbReference type="Pfam" id="PF00129">
    <property type="entry name" value="MHC_I"/>
    <property type="match status" value="1"/>
</dbReference>
<evidence type="ECO:0000256" key="2">
    <source>
        <dbReference type="RuleBase" id="RU004439"/>
    </source>
</evidence>